<reference evidence="1 2" key="1">
    <citation type="journal article" date="2020" name="G3 (Bethesda)">
        <title>Improved Reference Genome for Cyclotella cryptica CCMP332, a Model for Cell Wall Morphogenesis, Salinity Adaptation, and Lipid Production in Diatoms (Bacillariophyta).</title>
        <authorList>
            <person name="Roberts W.R."/>
            <person name="Downey K.M."/>
            <person name="Ruck E.C."/>
            <person name="Traller J.C."/>
            <person name="Alverson A.J."/>
        </authorList>
    </citation>
    <scope>NUCLEOTIDE SEQUENCE [LARGE SCALE GENOMIC DNA]</scope>
    <source>
        <strain evidence="1 2">CCMP332</strain>
    </source>
</reference>
<gene>
    <name evidence="1" type="ORF">HJC23_004637</name>
</gene>
<dbReference type="EMBL" id="JABMIG020000043">
    <property type="protein sequence ID" value="KAL3798849.1"/>
    <property type="molecule type" value="Genomic_DNA"/>
</dbReference>
<keyword evidence="2" id="KW-1185">Reference proteome</keyword>
<name>A0ABD3QEL4_9STRA</name>
<protein>
    <recommendedName>
        <fullName evidence="3">DNA-directed RNA polymerase</fullName>
    </recommendedName>
</protein>
<comment type="caution">
    <text evidence="1">The sequence shown here is derived from an EMBL/GenBank/DDBJ whole genome shotgun (WGS) entry which is preliminary data.</text>
</comment>
<evidence type="ECO:0000313" key="2">
    <source>
        <dbReference type="Proteomes" id="UP001516023"/>
    </source>
</evidence>
<dbReference type="Proteomes" id="UP001516023">
    <property type="component" value="Unassembled WGS sequence"/>
</dbReference>
<proteinExistence type="predicted"/>
<sequence length="91" mass="10566">MNVSLDEVEERQEEIEESLEELLIFPTHNGLRRSADMIQSYFEYETIAMKQYSVGDMRYRSIKEGQEKILGIISEEQKSTIKNESVACKTA</sequence>
<dbReference type="AlphaFoldDB" id="A0ABD3QEL4"/>
<accession>A0ABD3QEL4</accession>
<evidence type="ECO:0008006" key="3">
    <source>
        <dbReference type="Google" id="ProtNLM"/>
    </source>
</evidence>
<evidence type="ECO:0000313" key="1">
    <source>
        <dbReference type="EMBL" id="KAL3798849.1"/>
    </source>
</evidence>
<organism evidence="1 2">
    <name type="scientific">Cyclotella cryptica</name>
    <dbReference type="NCBI Taxonomy" id="29204"/>
    <lineage>
        <taxon>Eukaryota</taxon>
        <taxon>Sar</taxon>
        <taxon>Stramenopiles</taxon>
        <taxon>Ochrophyta</taxon>
        <taxon>Bacillariophyta</taxon>
        <taxon>Coscinodiscophyceae</taxon>
        <taxon>Thalassiosirophycidae</taxon>
        <taxon>Stephanodiscales</taxon>
        <taxon>Stephanodiscaceae</taxon>
        <taxon>Cyclotella</taxon>
    </lineage>
</organism>